<dbReference type="Pfam" id="PF13302">
    <property type="entry name" value="Acetyltransf_3"/>
    <property type="match status" value="1"/>
</dbReference>
<keyword evidence="3" id="KW-1185">Reference proteome</keyword>
<dbReference type="Gene3D" id="3.40.630.30">
    <property type="match status" value="1"/>
</dbReference>
<gene>
    <name evidence="2" type="ORF">SAMN04488242_0250</name>
</gene>
<proteinExistence type="predicted"/>
<sequence>MLRPARDEDLDAMRAWRNHDEVRRVSLTQHVITPEEHVGWWERTKVDPTREVLIYERDGLPSGVVTFFDIEDGKAWWGYYLDNAGLEERGAMFPAWISIQREAVKYARDVLGLTQLDGETLASNASAVDFNSRQGFVEVERYPREVGGATIEVIHSRKIFEGK</sequence>
<dbReference type="AlphaFoldDB" id="A0A1G9HDW8"/>
<name>A0A1G9HDW8_9ACTN</name>
<dbReference type="STRING" id="686624.SAMN04488242_0250"/>
<dbReference type="SUPFAM" id="SSF55729">
    <property type="entry name" value="Acyl-CoA N-acyltransferases (Nat)"/>
    <property type="match status" value="1"/>
</dbReference>
<dbReference type="InterPro" id="IPR000182">
    <property type="entry name" value="GNAT_dom"/>
</dbReference>
<evidence type="ECO:0000259" key="1">
    <source>
        <dbReference type="Pfam" id="PF13302"/>
    </source>
</evidence>
<dbReference type="OrthoDB" id="5358891at2"/>
<dbReference type="InterPro" id="IPR016181">
    <property type="entry name" value="Acyl_CoA_acyltransferase"/>
</dbReference>
<accession>A0A1G9HDW8</accession>
<protein>
    <submittedName>
        <fullName evidence="2">Protein N-acetyltransferase, RimJ/RimL family</fullName>
    </submittedName>
</protein>
<organism evidence="2 3">
    <name type="scientific">Tessaracoccus oleiagri</name>
    <dbReference type="NCBI Taxonomy" id="686624"/>
    <lineage>
        <taxon>Bacteria</taxon>
        <taxon>Bacillati</taxon>
        <taxon>Actinomycetota</taxon>
        <taxon>Actinomycetes</taxon>
        <taxon>Propionibacteriales</taxon>
        <taxon>Propionibacteriaceae</taxon>
        <taxon>Tessaracoccus</taxon>
    </lineage>
</organism>
<dbReference type="Proteomes" id="UP000199475">
    <property type="component" value="Unassembled WGS sequence"/>
</dbReference>
<dbReference type="EMBL" id="FNGP01000001">
    <property type="protein sequence ID" value="SDL11221.1"/>
    <property type="molecule type" value="Genomic_DNA"/>
</dbReference>
<dbReference type="GO" id="GO:0016747">
    <property type="term" value="F:acyltransferase activity, transferring groups other than amino-acyl groups"/>
    <property type="evidence" value="ECO:0007669"/>
    <property type="project" value="InterPro"/>
</dbReference>
<dbReference type="RefSeq" id="WP_093248205.1">
    <property type="nucleotide sequence ID" value="NZ_FNGP01000001.1"/>
</dbReference>
<keyword evidence="2" id="KW-0808">Transferase</keyword>
<evidence type="ECO:0000313" key="2">
    <source>
        <dbReference type="EMBL" id="SDL11221.1"/>
    </source>
</evidence>
<evidence type="ECO:0000313" key="3">
    <source>
        <dbReference type="Proteomes" id="UP000199475"/>
    </source>
</evidence>
<feature type="domain" description="N-acetyltransferase" evidence="1">
    <location>
        <begin position="1"/>
        <end position="136"/>
    </location>
</feature>
<reference evidence="2 3" key="1">
    <citation type="submission" date="2016-10" db="EMBL/GenBank/DDBJ databases">
        <authorList>
            <person name="de Groot N.N."/>
        </authorList>
    </citation>
    <scope>NUCLEOTIDE SEQUENCE [LARGE SCALE GENOMIC DNA]</scope>
    <source>
        <strain evidence="2 3">CGMCC 1.9159</strain>
    </source>
</reference>